<keyword evidence="5" id="KW-0347">Helicase</keyword>
<organism evidence="11 12">
    <name type="scientific">Mucor plumbeus</name>
    <dbReference type="NCBI Taxonomy" id="97098"/>
    <lineage>
        <taxon>Eukaryota</taxon>
        <taxon>Fungi</taxon>
        <taxon>Fungi incertae sedis</taxon>
        <taxon>Mucoromycota</taxon>
        <taxon>Mucoromycotina</taxon>
        <taxon>Mucoromycetes</taxon>
        <taxon>Mucorales</taxon>
        <taxon>Mucorineae</taxon>
        <taxon>Mucoraceae</taxon>
        <taxon>Mucor</taxon>
    </lineage>
</organism>
<dbReference type="Proteomes" id="UP000650833">
    <property type="component" value="Unassembled WGS sequence"/>
</dbReference>
<dbReference type="FunFam" id="3.40.50.300:FF:000615">
    <property type="entry name" value="pre-mRNA-splicing factor ATP-dependent RNA helicase DEAH7"/>
    <property type="match status" value="1"/>
</dbReference>
<keyword evidence="12" id="KW-1185">Reference proteome</keyword>
<evidence type="ECO:0000256" key="4">
    <source>
        <dbReference type="ARBA" id="ARBA00022801"/>
    </source>
</evidence>
<dbReference type="Pfam" id="PF00271">
    <property type="entry name" value="Helicase_C"/>
    <property type="match status" value="1"/>
</dbReference>
<dbReference type="SMART" id="SM00847">
    <property type="entry name" value="HA2"/>
    <property type="match status" value="1"/>
</dbReference>
<evidence type="ECO:0000256" key="8">
    <source>
        <dbReference type="SAM" id="Coils"/>
    </source>
</evidence>
<feature type="domain" description="Helicase C-terminal" evidence="10">
    <location>
        <begin position="219"/>
        <end position="405"/>
    </location>
</feature>
<keyword evidence="3" id="KW-0547">Nucleotide-binding</keyword>
<dbReference type="SUPFAM" id="SSF52540">
    <property type="entry name" value="P-loop containing nucleoside triphosphate hydrolases"/>
    <property type="match status" value="1"/>
</dbReference>
<dbReference type="CDD" id="cd17917">
    <property type="entry name" value="DEXHc_RHA-like"/>
    <property type="match status" value="1"/>
</dbReference>
<dbReference type="CDD" id="cd18791">
    <property type="entry name" value="SF2_C_RHA"/>
    <property type="match status" value="1"/>
</dbReference>
<evidence type="ECO:0000256" key="5">
    <source>
        <dbReference type="ARBA" id="ARBA00022806"/>
    </source>
</evidence>
<dbReference type="Gene3D" id="1.20.120.1080">
    <property type="match status" value="1"/>
</dbReference>
<dbReference type="InterPro" id="IPR011545">
    <property type="entry name" value="DEAD/DEAH_box_helicase_dom"/>
</dbReference>
<dbReference type="GO" id="GO:0005524">
    <property type="term" value="F:ATP binding"/>
    <property type="evidence" value="ECO:0007669"/>
    <property type="project" value="UniProtKB-KW"/>
</dbReference>
<dbReference type="GO" id="GO:0000390">
    <property type="term" value="P:spliceosomal complex disassembly"/>
    <property type="evidence" value="ECO:0007669"/>
    <property type="project" value="TreeGrafter"/>
</dbReference>
<dbReference type="GO" id="GO:0016787">
    <property type="term" value="F:hydrolase activity"/>
    <property type="evidence" value="ECO:0007669"/>
    <property type="project" value="UniProtKB-KW"/>
</dbReference>
<name>A0A8H7RDT6_9FUNG</name>
<evidence type="ECO:0000256" key="2">
    <source>
        <dbReference type="ARBA" id="ARBA00022664"/>
    </source>
</evidence>
<protein>
    <recommendedName>
        <fullName evidence="1">RNA helicase</fullName>
        <ecNumber evidence="1">3.6.4.13</ecNumber>
    </recommendedName>
</protein>
<comment type="catalytic activity">
    <reaction evidence="7">
        <text>ATP + H2O = ADP + phosphate + H(+)</text>
        <dbReference type="Rhea" id="RHEA:13065"/>
        <dbReference type="ChEBI" id="CHEBI:15377"/>
        <dbReference type="ChEBI" id="CHEBI:15378"/>
        <dbReference type="ChEBI" id="CHEBI:30616"/>
        <dbReference type="ChEBI" id="CHEBI:43474"/>
        <dbReference type="ChEBI" id="CHEBI:456216"/>
        <dbReference type="EC" id="3.6.4.13"/>
    </reaction>
</comment>
<evidence type="ECO:0000256" key="3">
    <source>
        <dbReference type="ARBA" id="ARBA00022741"/>
    </source>
</evidence>
<dbReference type="OrthoDB" id="10253254at2759"/>
<reference evidence="11" key="1">
    <citation type="submission" date="2020-12" db="EMBL/GenBank/DDBJ databases">
        <title>Metabolic potential, ecology and presence of endohyphal bacteria is reflected in genomic diversity of Mucoromycotina.</title>
        <authorList>
            <person name="Muszewska A."/>
            <person name="Okrasinska A."/>
            <person name="Steczkiewicz K."/>
            <person name="Drgas O."/>
            <person name="Orlowska M."/>
            <person name="Perlinska-Lenart U."/>
            <person name="Aleksandrzak-Piekarczyk T."/>
            <person name="Szatraj K."/>
            <person name="Zielenkiewicz U."/>
            <person name="Pilsyk S."/>
            <person name="Malc E."/>
            <person name="Mieczkowski P."/>
            <person name="Kruszewska J.S."/>
            <person name="Biernat P."/>
            <person name="Pawlowska J."/>
        </authorList>
    </citation>
    <scope>NUCLEOTIDE SEQUENCE</scope>
    <source>
        <strain evidence="11">CBS 226.32</strain>
    </source>
</reference>
<comment type="caution">
    <text evidence="11">The sequence shown here is derived from an EMBL/GenBank/DDBJ whole genome shotgun (WGS) entry which is preliminary data.</text>
</comment>
<dbReference type="InterPro" id="IPR027417">
    <property type="entry name" value="P-loop_NTPase"/>
</dbReference>
<evidence type="ECO:0000259" key="10">
    <source>
        <dbReference type="PROSITE" id="PS51194"/>
    </source>
</evidence>
<feature type="domain" description="Helicase ATP-binding" evidence="9">
    <location>
        <begin position="25"/>
        <end position="191"/>
    </location>
</feature>
<dbReference type="PROSITE" id="PS51192">
    <property type="entry name" value="HELICASE_ATP_BIND_1"/>
    <property type="match status" value="1"/>
</dbReference>
<dbReference type="FunFam" id="3.40.50.300:FF:000145">
    <property type="entry name" value="probable ATP-dependent RNA helicase DHX40"/>
    <property type="match status" value="1"/>
</dbReference>
<dbReference type="PANTHER" id="PTHR18934">
    <property type="entry name" value="ATP-DEPENDENT RNA HELICASE"/>
    <property type="match status" value="1"/>
</dbReference>
<dbReference type="InterPro" id="IPR007502">
    <property type="entry name" value="Helicase-assoc_dom"/>
</dbReference>
<accession>A0A8H7RDT6</accession>
<dbReference type="GO" id="GO:0003724">
    <property type="term" value="F:RNA helicase activity"/>
    <property type="evidence" value="ECO:0007669"/>
    <property type="project" value="UniProtKB-EC"/>
</dbReference>
<keyword evidence="4" id="KW-0378">Hydrolase</keyword>
<feature type="coiled-coil region" evidence="8">
    <location>
        <begin position="719"/>
        <end position="754"/>
    </location>
</feature>
<proteinExistence type="predicted"/>
<dbReference type="SMART" id="SM00490">
    <property type="entry name" value="HELICc"/>
    <property type="match status" value="1"/>
</dbReference>
<dbReference type="SMART" id="SM00487">
    <property type="entry name" value="DEXDc"/>
    <property type="match status" value="1"/>
</dbReference>
<keyword evidence="2" id="KW-0507">mRNA processing</keyword>
<evidence type="ECO:0000256" key="6">
    <source>
        <dbReference type="ARBA" id="ARBA00022840"/>
    </source>
</evidence>
<dbReference type="GO" id="GO:0003723">
    <property type="term" value="F:RNA binding"/>
    <property type="evidence" value="ECO:0007669"/>
    <property type="project" value="TreeGrafter"/>
</dbReference>
<dbReference type="Pfam" id="PF04408">
    <property type="entry name" value="WHD_HA2"/>
    <property type="match status" value="1"/>
</dbReference>
<dbReference type="EC" id="3.6.4.13" evidence="1"/>
<dbReference type="InterPro" id="IPR001650">
    <property type="entry name" value="Helicase_C-like"/>
</dbReference>
<dbReference type="PANTHER" id="PTHR18934:SF85">
    <property type="entry name" value="ATP-DEPENDENT RNA HELICASE DHX8"/>
    <property type="match status" value="1"/>
</dbReference>
<evidence type="ECO:0000256" key="7">
    <source>
        <dbReference type="ARBA" id="ARBA00047984"/>
    </source>
</evidence>
<evidence type="ECO:0000259" key="9">
    <source>
        <dbReference type="PROSITE" id="PS51192"/>
    </source>
</evidence>
<dbReference type="PROSITE" id="PS51194">
    <property type="entry name" value="HELICASE_CTER"/>
    <property type="match status" value="1"/>
</dbReference>
<keyword evidence="6" id="KW-0067">ATP-binding</keyword>
<keyword evidence="8" id="KW-0175">Coiled coil</keyword>
<dbReference type="Pfam" id="PF21010">
    <property type="entry name" value="HA2_C"/>
    <property type="match status" value="1"/>
</dbReference>
<dbReference type="EMBL" id="JAEPRC010000123">
    <property type="protein sequence ID" value="KAG2207781.1"/>
    <property type="molecule type" value="Genomic_DNA"/>
</dbReference>
<evidence type="ECO:0000256" key="1">
    <source>
        <dbReference type="ARBA" id="ARBA00012552"/>
    </source>
</evidence>
<dbReference type="InterPro" id="IPR048333">
    <property type="entry name" value="HA2_WH"/>
</dbReference>
<gene>
    <name evidence="11" type="ORF">INT46_001972</name>
</gene>
<sequence length="768" mass="87352">MSTKYNQIQDQRAHLPTFEYKQDLIDAIREYSILVIIGETGSGKTTQIPQYILEELPELRKIGVTQPRRIAAITGKSIFAKRVSEEQGDRLGSLVGYNIRFDDRTSADTRLVYMTDGILLREATMDPCLNKYNVIIIDEAHERTLETDVLFGLLKETHRKRPDLKILIMSATLDVAKFSDFFDECPIFEIPGRTYPVQVIYSLDAPKLATLKSAFVDRAVETAWTIHTQQPEGDILVFLTGQQDIERACKAFAEKDANCDYRRQIKFYDDGHGVSHAAVYPLFASLETFEQKAVFELPRQGDRKVVFATNVAQTSVTIPGIRYVVDSGFVKEKSFDPNTGMDALLVTEISQAAAIQRAGRAGRTAPGKAYRLYNEESFERMEPNTIPEIQRSSLLGTVLALKTMNIVDVINFQFIDPPEETLVRNALKQLYLLGAIDEEGKITKLGTRMNHFPLSPSLARVLLASVSLKCSYEVLIIISMLAGDMELFKLPRKEEEAIEAEKCKIKLAHHTGDHMTYLNVWHEWKWHSKSRKWCKENYINYKVLETASNVRAQLMDVMDKLDLKNIKSSLIKRKRSKSNKRRVGENDYAESVDPVPILQSFLTGYFTNIANKGAHRSIFSHYAPDEHLGQSSTGVSSTALVALYLHPLCALANMLDKAKVQYSELDWVMYTNITYTNKAVMKGVSKILWDWVKQGEGQARIKKLPQTRLNGEAQPTVEVEDLEAKHKQQVIENERKQSAALEEIESKKRRAEEIDMIRQRALARRKKE</sequence>
<evidence type="ECO:0000313" key="12">
    <source>
        <dbReference type="Proteomes" id="UP000650833"/>
    </source>
</evidence>
<dbReference type="InterPro" id="IPR014001">
    <property type="entry name" value="Helicase_ATP-bd"/>
</dbReference>
<dbReference type="AlphaFoldDB" id="A0A8H7RDT6"/>
<evidence type="ECO:0000313" key="11">
    <source>
        <dbReference type="EMBL" id="KAG2207781.1"/>
    </source>
</evidence>
<dbReference type="Gene3D" id="3.40.50.300">
    <property type="entry name" value="P-loop containing nucleotide triphosphate hydrolases"/>
    <property type="match status" value="2"/>
</dbReference>
<dbReference type="Pfam" id="PF00270">
    <property type="entry name" value="DEAD"/>
    <property type="match status" value="1"/>
</dbReference>
<dbReference type="GO" id="GO:0071013">
    <property type="term" value="C:catalytic step 2 spliceosome"/>
    <property type="evidence" value="ECO:0007669"/>
    <property type="project" value="TreeGrafter"/>
</dbReference>